<keyword evidence="10" id="KW-0698">rRNA processing</keyword>
<dbReference type="GO" id="GO:0006364">
    <property type="term" value="P:rRNA processing"/>
    <property type="evidence" value="ECO:0007669"/>
    <property type="project" value="UniProtKB-UniRule"/>
</dbReference>
<dbReference type="Gene3D" id="3.40.50.10710">
    <property type="entry name" value="Metallo-hydrolase/oxidoreductase"/>
    <property type="match status" value="1"/>
</dbReference>
<evidence type="ECO:0000256" key="6">
    <source>
        <dbReference type="ARBA" id="ARBA00022801"/>
    </source>
</evidence>
<protein>
    <recommendedName>
        <fullName evidence="10">Ribonuclease J</fullName>
        <shortName evidence="10">RNase J</shortName>
        <ecNumber evidence="10">3.1.-.-</ecNumber>
    </recommendedName>
</protein>
<dbReference type="Gene3D" id="3.60.15.10">
    <property type="entry name" value="Ribonuclease Z/Hydroxyacylglutathione hydrolase-like"/>
    <property type="match status" value="1"/>
</dbReference>
<evidence type="ECO:0000256" key="7">
    <source>
        <dbReference type="ARBA" id="ARBA00022833"/>
    </source>
</evidence>
<feature type="binding site" evidence="13">
    <location>
        <position position="179"/>
    </location>
    <ligand>
        <name>Zn(2+)</name>
        <dbReference type="ChEBI" id="CHEBI:29105"/>
        <label>1</label>
        <note>catalytic</note>
    </ligand>
</feature>
<dbReference type="GO" id="GO:0008270">
    <property type="term" value="F:zinc ion binding"/>
    <property type="evidence" value="ECO:0007669"/>
    <property type="project" value="InterPro"/>
</dbReference>
<dbReference type="InterPro" id="IPR011108">
    <property type="entry name" value="RMMBL"/>
</dbReference>
<feature type="binding site" evidence="13">
    <location>
        <position position="93"/>
    </location>
    <ligand>
        <name>Zn(2+)</name>
        <dbReference type="ChEBI" id="CHEBI:29105"/>
        <label>1</label>
        <note>catalytic</note>
    </ligand>
</feature>
<comment type="caution">
    <text evidence="15">The sequence shown here is derived from an EMBL/GenBank/DDBJ whole genome shotgun (WGS) entry which is preliminary data.</text>
</comment>
<comment type="similarity">
    <text evidence="10">Belongs to the metallo-beta-lactamase superfamily. RNA-metabolizing metallo-beta-lactamase-like family. Bacterial RNase J subfamily.</text>
</comment>
<dbReference type="RefSeq" id="WP_077308963.1">
    <property type="nucleotide sequence ID" value="NZ_BKAK01000126.1"/>
</dbReference>
<dbReference type="GO" id="GO:0005737">
    <property type="term" value="C:cytoplasm"/>
    <property type="evidence" value="ECO:0007669"/>
    <property type="project" value="UniProtKB-SubCell"/>
</dbReference>
<dbReference type="Pfam" id="PF17770">
    <property type="entry name" value="RNase_J_C"/>
    <property type="match status" value="1"/>
</dbReference>
<keyword evidence="2 10" id="KW-0963">Cytoplasm</keyword>
<dbReference type="CDD" id="cd07714">
    <property type="entry name" value="RNaseJ_MBL-fold"/>
    <property type="match status" value="1"/>
</dbReference>
<feature type="binding site" evidence="13">
    <location>
        <position position="459"/>
    </location>
    <ligand>
        <name>Ca(2+)</name>
        <dbReference type="ChEBI" id="CHEBI:29108"/>
    </ligand>
</feature>
<name>A0A9Q5CTX3_CLOBE</name>
<dbReference type="InterPro" id="IPR042173">
    <property type="entry name" value="RNase_J_2"/>
</dbReference>
<dbReference type="GO" id="GO:0004521">
    <property type="term" value="F:RNA endonuclease activity"/>
    <property type="evidence" value="ECO:0007669"/>
    <property type="project" value="UniProtKB-UniRule"/>
</dbReference>
<dbReference type="AlphaFoldDB" id="A0A9Q5CTX3"/>
<dbReference type="HAMAP" id="MF_01491">
    <property type="entry name" value="RNase_J_bact"/>
    <property type="match status" value="1"/>
</dbReference>
<keyword evidence="5 10" id="KW-0255">Endonuclease</keyword>
<dbReference type="GeneID" id="66346994"/>
<feature type="binding site" evidence="10 12">
    <location>
        <begin position="380"/>
        <end position="384"/>
    </location>
    <ligand>
        <name>substrate</name>
    </ligand>
</feature>
<dbReference type="EMBL" id="JABSXK010000001">
    <property type="protein sequence ID" value="NRV10019.1"/>
    <property type="molecule type" value="Genomic_DNA"/>
</dbReference>
<sequence length="571" mass="63416">MENNEIGISENKINKKTKSKQIPLKIIPLGGLGEIGKNMTAFEYDNEIIVIDCGLAFPDEDLYGIDIVIPDVTYLIKNKNKVKGIFITHGHEDHIGGLPYVLKQINVPIYGTRLTLGLIEGKLKEHTMLSDCTLNVVEPGELIKLEQIKIEYIRNNHSIPDSCSIALHTPIGVIVHSGDFKVDFTPIDGKVMDLQRYAQLGKKGVLLLMADSTNALHKGYTMSEKTVGETLENLFSRATGRIIVSTFASNVHRLQQISDCSIKYNRKIAFSGRSMENISEVAMELGYLLIPEDMIISLDEIKNYPDDKLTIVTTGSQGESMAGLSRIAASTHRHIQIIEGDMVIISASPIPGNEKAVSNLINDLIKKGANVIYKSIEDIHVSGHACEQELRLIQALLKPKFFIPVHGEYKHLITHAKIAESMGVDKSKTFILENGDVFELTRATGKVSGKVPFGRVLVDGMGVGDIGSMVLRDRKNLAENGIITVVIAIDIRNKIIISGPDIVSRGFVYVRNSEELIDEVRNIVTNVVEKCLDRNITQWAEIKNGIRREVDNYVYTKMKRKPMILPVIVEL</sequence>
<dbReference type="NCBIfam" id="TIGR00649">
    <property type="entry name" value="MG423"/>
    <property type="match status" value="1"/>
</dbReference>
<dbReference type="InterPro" id="IPR036866">
    <property type="entry name" value="RibonucZ/Hydroxyglut_hydro"/>
</dbReference>
<feature type="binding site" evidence="13">
    <location>
        <position position="406"/>
    </location>
    <ligand>
        <name>Zn(2+)</name>
        <dbReference type="ChEBI" id="CHEBI:29105"/>
        <label>1</label>
        <note>catalytic</note>
    </ligand>
</feature>
<evidence type="ECO:0000256" key="9">
    <source>
        <dbReference type="ARBA" id="ARBA00022884"/>
    </source>
</evidence>
<feature type="binding site" evidence="13">
    <location>
        <position position="94"/>
    </location>
    <ligand>
        <name>Zn(2+)</name>
        <dbReference type="ChEBI" id="CHEBI:29105"/>
        <label>1</label>
        <note>catalytic</note>
    </ligand>
</feature>
<feature type="binding site" evidence="13">
    <location>
        <position position="89"/>
    </location>
    <ligand>
        <name>Zn(2+)</name>
        <dbReference type="ChEBI" id="CHEBI:29105"/>
        <label>1</label>
        <note>catalytic</note>
    </ligand>
</feature>
<proteinExistence type="inferred from homology"/>
<dbReference type="PANTHER" id="PTHR43694">
    <property type="entry name" value="RIBONUCLEASE J"/>
    <property type="match status" value="1"/>
</dbReference>
<evidence type="ECO:0000256" key="12">
    <source>
        <dbReference type="PIRSR" id="PIRSR004803-2"/>
    </source>
</evidence>
<dbReference type="Proteomes" id="UP000821656">
    <property type="component" value="Unassembled WGS sequence"/>
</dbReference>
<dbReference type="Gene3D" id="3.10.20.580">
    <property type="match status" value="1"/>
</dbReference>
<evidence type="ECO:0000256" key="4">
    <source>
        <dbReference type="ARBA" id="ARBA00022723"/>
    </source>
</evidence>
<dbReference type="PANTHER" id="PTHR43694:SF1">
    <property type="entry name" value="RIBONUCLEASE J"/>
    <property type="match status" value="1"/>
</dbReference>
<keyword evidence="8 10" id="KW-0269">Exonuclease</keyword>
<evidence type="ECO:0000256" key="11">
    <source>
        <dbReference type="PIRSR" id="PIRSR004803-1"/>
    </source>
</evidence>
<reference evidence="15" key="1">
    <citation type="submission" date="2020-05" db="EMBL/GenBank/DDBJ databases">
        <title>Genomic insights into acetone-butanol-ethanol (ABE) fermentation by sequencing solventogenic clostridia strains.</title>
        <authorList>
            <person name="Brown S."/>
        </authorList>
    </citation>
    <scope>NUCLEOTIDE SEQUENCE</scope>
    <source>
        <strain evidence="15">DJ126</strain>
    </source>
</reference>
<comment type="cofactor">
    <cofactor evidence="13">
        <name>Zn(2+)</name>
        <dbReference type="ChEBI" id="CHEBI:29105"/>
    </cofactor>
    <text evidence="13">Binds 2 Zn(2+) ions per subunit. It is not clear if Zn(2+) or Mg(2+) is physiologically important.</text>
</comment>
<keyword evidence="13" id="KW-0106">Calcium</keyword>
<feature type="domain" description="Metallo-beta-lactamase" evidence="14">
    <location>
        <begin position="36"/>
        <end position="231"/>
    </location>
</feature>
<evidence type="ECO:0000259" key="14">
    <source>
        <dbReference type="SMART" id="SM00849"/>
    </source>
</evidence>
<dbReference type="GO" id="GO:0004534">
    <property type="term" value="F:5'-3' RNA exonuclease activity"/>
    <property type="evidence" value="ECO:0007669"/>
    <property type="project" value="UniProtKB-UniRule"/>
</dbReference>
<evidence type="ECO:0000256" key="2">
    <source>
        <dbReference type="ARBA" id="ARBA00022490"/>
    </source>
</evidence>
<gene>
    <name evidence="10" type="primary">rnj</name>
    <name evidence="15" type="ORF">DFH45_002982</name>
</gene>
<dbReference type="FunFam" id="3.10.20.580:FF:000001">
    <property type="entry name" value="Ribonuclease J"/>
    <property type="match status" value="1"/>
</dbReference>
<feature type="active site" description="Proton acceptor" evidence="11">
    <location>
        <position position="384"/>
    </location>
</feature>
<feature type="active site" description="Proton donor" evidence="11">
    <location>
        <position position="211"/>
    </location>
</feature>
<keyword evidence="7 13" id="KW-0862">Zinc</keyword>
<keyword evidence="9 10" id="KW-0694">RNA-binding</keyword>
<dbReference type="InterPro" id="IPR004613">
    <property type="entry name" value="RNase_J"/>
</dbReference>
<evidence type="ECO:0000313" key="15">
    <source>
        <dbReference type="EMBL" id="NRV10019.1"/>
    </source>
</evidence>
<evidence type="ECO:0000256" key="1">
    <source>
        <dbReference type="ARBA" id="ARBA00004496"/>
    </source>
</evidence>
<evidence type="ECO:0000256" key="10">
    <source>
        <dbReference type="HAMAP-Rule" id="MF_01491"/>
    </source>
</evidence>
<comment type="cofactor">
    <cofactor evidence="13">
        <name>Ca(2+)</name>
        <dbReference type="ChEBI" id="CHEBI:29108"/>
    </cofactor>
    <text evidence="13">Binds 1 Ca(2+) cation per subunit. Seen in 1 crystal structure, it is not clear if it is physiologically important.</text>
</comment>
<dbReference type="InterPro" id="IPR001279">
    <property type="entry name" value="Metallo-B-lactamas"/>
</dbReference>
<dbReference type="InterPro" id="IPR030854">
    <property type="entry name" value="RNase_J_bac"/>
</dbReference>
<feature type="binding site" evidence="13">
    <location>
        <position position="64"/>
    </location>
    <ligand>
        <name>Ca(2+)</name>
        <dbReference type="ChEBI" id="CHEBI:29108"/>
    </ligand>
</feature>
<dbReference type="Pfam" id="PF22505">
    <property type="entry name" value="RNase_J_b_CASP"/>
    <property type="match status" value="1"/>
</dbReference>
<feature type="binding site" evidence="13">
    <location>
        <position position="157"/>
    </location>
    <ligand>
        <name>Zn(2+)</name>
        <dbReference type="ChEBI" id="CHEBI:29105"/>
        <label>1</label>
        <note>catalytic</note>
    </ligand>
</feature>
<feature type="binding site" evidence="13">
    <location>
        <position position="66"/>
    </location>
    <ligand>
        <name>Ca(2+)</name>
        <dbReference type="ChEBI" id="CHEBI:29108"/>
    </ligand>
</feature>
<keyword evidence="6 10" id="KW-0378">Hydrolase</keyword>
<dbReference type="Pfam" id="PF00753">
    <property type="entry name" value="Lactamase_B"/>
    <property type="match status" value="1"/>
</dbReference>
<accession>A0A9Q5CTX3</accession>
<evidence type="ECO:0000256" key="13">
    <source>
        <dbReference type="PIRSR" id="PIRSR004803-3"/>
    </source>
</evidence>
<evidence type="ECO:0000256" key="3">
    <source>
        <dbReference type="ARBA" id="ARBA00022722"/>
    </source>
</evidence>
<dbReference type="GO" id="GO:0003723">
    <property type="term" value="F:RNA binding"/>
    <property type="evidence" value="ECO:0007669"/>
    <property type="project" value="UniProtKB-UniRule"/>
</dbReference>
<comment type="function">
    <text evidence="10">An RNase that has 5'-3' exonuclease and possibly endonuclease activity. Involved in maturation of rRNA and in some organisms also mRNA maturation and/or decay.</text>
</comment>
<evidence type="ECO:0000313" key="16">
    <source>
        <dbReference type="Proteomes" id="UP000821656"/>
    </source>
</evidence>
<feature type="binding site" evidence="12">
    <location>
        <begin position="248"/>
        <end position="250"/>
    </location>
    <ligand>
        <name>substrate</name>
    </ligand>
</feature>
<dbReference type="InterPro" id="IPR041636">
    <property type="entry name" value="RNase_J_C"/>
</dbReference>
<comment type="subcellular location">
    <subcellularLocation>
        <location evidence="1 10">Cytoplasm</location>
    </subcellularLocation>
</comment>
<organism evidence="15 16">
    <name type="scientific">Clostridium beijerinckii</name>
    <name type="common">Clostridium MP</name>
    <dbReference type="NCBI Taxonomy" id="1520"/>
    <lineage>
        <taxon>Bacteria</taxon>
        <taxon>Bacillati</taxon>
        <taxon>Bacillota</taxon>
        <taxon>Clostridia</taxon>
        <taxon>Eubacteriales</taxon>
        <taxon>Clostridiaceae</taxon>
        <taxon>Clostridium</taxon>
    </lineage>
</organism>
<dbReference type="SUPFAM" id="SSF56281">
    <property type="entry name" value="Metallo-hydrolase/oxidoreductase"/>
    <property type="match status" value="1"/>
</dbReference>
<keyword evidence="3 10" id="KW-0540">Nuclease</keyword>
<comment type="subunit">
    <text evidence="10">Homodimer, may be a subunit of the RNA degradosome.</text>
</comment>
<evidence type="ECO:0000256" key="5">
    <source>
        <dbReference type="ARBA" id="ARBA00022759"/>
    </source>
</evidence>
<dbReference type="SMART" id="SM00849">
    <property type="entry name" value="Lactamase_B"/>
    <property type="match status" value="1"/>
</dbReference>
<dbReference type="Pfam" id="PF07521">
    <property type="entry name" value="RMMBL"/>
    <property type="match status" value="1"/>
</dbReference>
<keyword evidence="4 13" id="KW-0479">Metal-binding</keyword>
<feature type="binding site" evidence="13">
    <location>
        <position position="91"/>
    </location>
    <ligand>
        <name>Zn(2+)</name>
        <dbReference type="ChEBI" id="CHEBI:29105"/>
        <label>1</label>
        <note>catalytic</note>
    </ligand>
</feature>
<dbReference type="PIRSF" id="PIRSF004803">
    <property type="entry name" value="RnjA"/>
    <property type="match status" value="1"/>
</dbReference>
<dbReference type="EC" id="3.1.-.-" evidence="10"/>
<dbReference type="InterPro" id="IPR055132">
    <property type="entry name" value="RNase_J_b_CASP"/>
</dbReference>
<evidence type="ECO:0000256" key="8">
    <source>
        <dbReference type="ARBA" id="ARBA00022839"/>
    </source>
</evidence>